<accession>A0A5K1IX56</accession>
<dbReference type="AlphaFoldDB" id="A0A5K1IX56"/>
<gene>
    <name evidence="1" type="ORF">JKKLCJKK_00755</name>
</gene>
<dbReference type="EMBL" id="CABWIC010000007">
    <property type="protein sequence ID" value="VWL93364.1"/>
    <property type="molecule type" value="Genomic_DNA"/>
</dbReference>
<evidence type="ECO:0000313" key="2">
    <source>
        <dbReference type="Proteomes" id="UP000405524"/>
    </source>
</evidence>
<protein>
    <submittedName>
        <fullName evidence="1">Uncharacterized protein</fullName>
    </submittedName>
</protein>
<proteinExistence type="predicted"/>
<sequence>MPFAGDNVPFTGYWHSMCNTTVIRGISRMYQKSRNVTATETGGVSDGF</sequence>
<organism evidence="1 2">
    <name type="scientific">Collinsella intestinalis</name>
    <dbReference type="NCBI Taxonomy" id="147207"/>
    <lineage>
        <taxon>Bacteria</taxon>
        <taxon>Bacillati</taxon>
        <taxon>Actinomycetota</taxon>
        <taxon>Coriobacteriia</taxon>
        <taxon>Coriobacteriales</taxon>
        <taxon>Coriobacteriaceae</taxon>
        <taxon>Collinsella</taxon>
    </lineage>
</organism>
<dbReference type="Proteomes" id="UP000405524">
    <property type="component" value="Unassembled WGS sequence"/>
</dbReference>
<evidence type="ECO:0000313" key="1">
    <source>
        <dbReference type="EMBL" id="VWL93364.1"/>
    </source>
</evidence>
<reference evidence="1 2" key="1">
    <citation type="submission" date="2019-10" db="EMBL/GenBank/DDBJ databases">
        <authorList>
            <person name="Wolf R A."/>
        </authorList>
    </citation>
    <scope>NUCLEOTIDE SEQUENCE [LARGE SCALE GENOMIC DNA]</scope>
    <source>
        <strain evidence="1">Collinsella_intestinalis_DSM_13632</strain>
    </source>
</reference>
<name>A0A5K1IX56_9ACTN</name>